<comment type="catalytic activity">
    <reaction evidence="1 17">
        <text>L-histidyl-[protein] + phosphoenolpyruvate = N(pros)-phospho-L-histidyl-[protein] + pyruvate</text>
        <dbReference type="Rhea" id="RHEA:23880"/>
        <dbReference type="Rhea" id="RHEA-COMP:9745"/>
        <dbReference type="Rhea" id="RHEA-COMP:9746"/>
        <dbReference type="ChEBI" id="CHEBI:15361"/>
        <dbReference type="ChEBI" id="CHEBI:29979"/>
        <dbReference type="ChEBI" id="CHEBI:58702"/>
        <dbReference type="ChEBI" id="CHEBI:64837"/>
        <dbReference type="EC" id="2.7.3.9"/>
    </reaction>
</comment>
<dbReference type="InterPro" id="IPR008279">
    <property type="entry name" value="PEP-util_enz_mobile_dom"/>
</dbReference>
<evidence type="ECO:0000256" key="17">
    <source>
        <dbReference type="PIRNR" id="PIRNR000732"/>
    </source>
</evidence>
<evidence type="ECO:0000256" key="9">
    <source>
        <dbReference type="ARBA" id="ARBA00022490"/>
    </source>
</evidence>
<keyword evidence="11 17" id="KW-0808">Transferase</keyword>
<dbReference type="InterPro" id="IPR008731">
    <property type="entry name" value="PTS_EIN"/>
</dbReference>
<evidence type="ECO:0000256" key="18">
    <source>
        <dbReference type="PIRSR" id="PIRSR000732-1"/>
    </source>
</evidence>
<keyword evidence="24" id="KW-0670">Pyruvate</keyword>
<feature type="domain" description="PEP-utilising enzyme mobile" evidence="21">
    <location>
        <begin position="158"/>
        <end position="230"/>
    </location>
</feature>
<dbReference type="GO" id="GO:0008965">
    <property type="term" value="F:phosphoenolpyruvate-protein phosphotransferase activity"/>
    <property type="evidence" value="ECO:0007669"/>
    <property type="project" value="UniProtKB-EC"/>
</dbReference>
<evidence type="ECO:0000259" key="21">
    <source>
        <dbReference type="Pfam" id="PF00391"/>
    </source>
</evidence>
<dbReference type="InterPro" id="IPR040442">
    <property type="entry name" value="Pyrv_kinase-like_dom_sf"/>
</dbReference>
<sequence length="568" mass="59363">MRSEAPSTSGQHVLHGIGVSAGTVHGPVSIVGTAIGVDSSEAPSHDPEGDSATVQLAMQRVAEQLRARAERSSGNAKDVLSATAQLASDRGLLKTVTGHLRNGEGITSAVHNAVGEYAEKLQRLGGYMAERVADLHDVRDRVICELRGEDAPGVPELSEPSILVAKDLAPAETATLDPAIVLGIITEEGGPTSHTAILAAQLGIPAAVKVSGIVQAAHTSDELALDGGAGMVLVDPSATEITELGERSARRTVLLSGSHGQGLTKDGRHIALLANIGSAADATKAAALDLEGSGLFRTEFMFLDRQDAPSVEEQTDTYTRVIESFGNRRVVVRTLDAGADKPLAFTQMPEEENPALGIRGLRLGMRKQELLDTQLEALSRAYRATHGDLWVMAPMVADVDEAHYFAQKVRALGLPKVGVMIEVPAAALRASRVLREVDFASIGTNDLAQYTMAADRLNGELAGLLSPWQPAVLEMISFACKGGATTHSHIGVCGEAGGDPLLALVLVGLGVTSLSMAPKKVAAVRASLAMHDCSRCQEMAQAALDSSTAAQARDAVISMADPAVRDLL</sequence>
<evidence type="ECO:0000256" key="15">
    <source>
        <dbReference type="ARBA" id="ARBA00022842"/>
    </source>
</evidence>
<dbReference type="GO" id="GO:0009401">
    <property type="term" value="P:phosphoenolpyruvate-dependent sugar phosphotransferase system"/>
    <property type="evidence" value="ECO:0007669"/>
    <property type="project" value="UniProtKB-KW"/>
</dbReference>
<keyword evidence="13 17" id="KW-0479">Metal-binding</keyword>
<name>A0A087CJ59_9BIFI</name>
<evidence type="ECO:0000256" key="19">
    <source>
        <dbReference type="PIRSR" id="PIRSR000732-2"/>
    </source>
</evidence>
<evidence type="ECO:0000256" key="14">
    <source>
        <dbReference type="ARBA" id="ARBA00022777"/>
    </source>
</evidence>
<feature type="active site" description="Proton donor" evidence="18">
    <location>
        <position position="493"/>
    </location>
</feature>
<comment type="caution">
    <text evidence="24">The sequence shown here is derived from an EMBL/GenBank/DDBJ whole genome shotgun (WGS) entry which is preliminary data.</text>
</comment>
<dbReference type="NCBIfam" id="TIGR01417">
    <property type="entry name" value="PTS_I_fam"/>
    <property type="match status" value="1"/>
</dbReference>
<dbReference type="Gene3D" id="3.50.30.10">
    <property type="entry name" value="Phosphohistidine domain"/>
    <property type="match status" value="1"/>
</dbReference>
<dbReference type="Pfam" id="PF00391">
    <property type="entry name" value="PEP-utilizers"/>
    <property type="match status" value="1"/>
</dbReference>
<evidence type="ECO:0000256" key="12">
    <source>
        <dbReference type="ARBA" id="ARBA00022683"/>
    </source>
</evidence>
<dbReference type="Pfam" id="PF02896">
    <property type="entry name" value="PEP-utilizers_C"/>
    <property type="match status" value="1"/>
</dbReference>
<dbReference type="SUPFAM" id="SSF52009">
    <property type="entry name" value="Phosphohistidine domain"/>
    <property type="match status" value="1"/>
</dbReference>
<keyword evidence="10 17" id="KW-0762">Sugar transport</keyword>
<feature type="domain" description="Phosphotransferase system enzyme I N-terminal" evidence="23">
    <location>
        <begin position="15"/>
        <end position="131"/>
    </location>
</feature>
<organism evidence="24 25">
    <name type="scientific">Bifidobacterium psychraerophilum</name>
    <dbReference type="NCBI Taxonomy" id="218140"/>
    <lineage>
        <taxon>Bacteria</taxon>
        <taxon>Bacillati</taxon>
        <taxon>Actinomycetota</taxon>
        <taxon>Actinomycetes</taxon>
        <taxon>Bifidobacteriales</taxon>
        <taxon>Bifidobacteriaceae</taxon>
        <taxon>Bifidobacterium</taxon>
    </lineage>
</organism>
<evidence type="ECO:0000256" key="8">
    <source>
        <dbReference type="ARBA" id="ARBA00022448"/>
    </source>
</evidence>
<keyword evidence="25" id="KW-1185">Reference proteome</keyword>
<reference evidence="24 25" key="1">
    <citation type="submission" date="2014-03" db="EMBL/GenBank/DDBJ databases">
        <title>Genomics of Bifidobacteria.</title>
        <authorList>
            <person name="Ventura M."/>
            <person name="Milani C."/>
            <person name="Lugli G.A."/>
        </authorList>
    </citation>
    <scope>NUCLEOTIDE SEQUENCE [LARGE SCALE GENOMIC DNA]</scope>
    <source>
        <strain evidence="24 25">LMG 21775</strain>
    </source>
</reference>
<dbReference type="RefSeq" id="WP_033495642.1">
    <property type="nucleotide sequence ID" value="NZ_JGZI01000007.1"/>
</dbReference>
<keyword evidence="12 17" id="KW-0598">Phosphotransferase system</keyword>
<dbReference type="EC" id="2.7.3.9" evidence="6 17"/>
<dbReference type="PANTHER" id="PTHR46244:SF3">
    <property type="entry name" value="PHOSPHOENOLPYRUVATE-PROTEIN PHOSPHOTRANSFERASE"/>
    <property type="match status" value="1"/>
</dbReference>
<dbReference type="Gene3D" id="1.10.274.10">
    <property type="entry name" value="PtsI, HPr-binding domain"/>
    <property type="match status" value="1"/>
</dbReference>
<dbReference type="GO" id="GO:0046872">
    <property type="term" value="F:metal ion binding"/>
    <property type="evidence" value="ECO:0007669"/>
    <property type="project" value="UniProtKB-KW"/>
</dbReference>
<evidence type="ECO:0000256" key="1">
    <source>
        <dbReference type="ARBA" id="ARBA00000683"/>
    </source>
</evidence>
<evidence type="ECO:0000256" key="10">
    <source>
        <dbReference type="ARBA" id="ARBA00022597"/>
    </source>
</evidence>
<evidence type="ECO:0000256" key="16">
    <source>
        <dbReference type="ARBA" id="ARBA00033235"/>
    </source>
</evidence>
<evidence type="ECO:0000256" key="6">
    <source>
        <dbReference type="ARBA" id="ARBA00012232"/>
    </source>
</evidence>
<dbReference type="EMBL" id="JGZI01000007">
    <property type="protein sequence ID" value="KFI83309.1"/>
    <property type="molecule type" value="Genomic_DNA"/>
</dbReference>
<dbReference type="InterPro" id="IPR024692">
    <property type="entry name" value="PTS_EI"/>
</dbReference>
<feature type="binding site" evidence="20">
    <location>
        <position position="422"/>
    </location>
    <ligand>
        <name>Mg(2+)</name>
        <dbReference type="ChEBI" id="CHEBI:18420"/>
    </ligand>
</feature>
<dbReference type="Pfam" id="PF05524">
    <property type="entry name" value="PEP-utilisers_N"/>
    <property type="match status" value="1"/>
</dbReference>
<evidence type="ECO:0000256" key="7">
    <source>
        <dbReference type="ARBA" id="ARBA00016544"/>
    </source>
</evidence>
<evidence type="ECO:0000256" key="20">
    <source>
        <dbReference type="PIRSR" id="PIRSR000732-3"/>
    </source>
</evidence>
<evidence type="ECO:0000256" key="4">
    <source>
        <dbReference type="ARBA" id="ARBA00004496"/>
    </source>
</evidence>
<feature type="domain" description="PEP-utilising enzyme C-terminal" evidence="22">
    <location>
        <begin position="262"/>
        <end position="531"/>
    </location>
</feature>
<dbReference type="InterPro" id="IPR000121">
    <property type="entry name" value="PEP_util_C"/>
</dbReference>
<gene>
    <name evidence="24" type="ORF">BPSY_0404</name>
</gene>
<evidence type="ECO:0000256" key="11">
    <source>
        <dbReference type="ARBA" id="ARBA00022679"/>
    </source>
</evidence>
<feature type="binding site" evidence="19">
    <location>
        <position position="456"/>
    </location>
    <ligand>
        <name>phosphoenolpyruvate</name>
        <dbReference type="ChEBI" id="CHEBI:58702"/>
    </ligand>
</feature>
<dbReference type="InterPro" id="IPR006318">
    <property type="entry name" value="PTS_EI-like"/>
</dbReference>
<dbReference type="PANTHER" id="PTHR46244">
    <property type="entry name" value="PHOSPHOENOLPYRUVATE-PROTEIN PHOSPHOTRANSFERASE"/>
    <property type="match status" value="1"/>
</dbReference>
<comment type="similarity">
    <text evidence="5 17">Belongs to the PEP-utilizing enzyme family.</text>
</comment>
<protein>
    <recommendedName>
        <fullName evidence="7 17">Phosphoenolpyruvate-protein phosphotransferase</fullName>
        <ecNumber evidence="6 17">2.7.3.9</ecNumber>
    </recommendedName>
    <alternativeName>
        <fullName evidence="16 17">Phosphotransferase system, enzyme I</fullName>
    </alternativeName>
</protein>
<dbReference type="STRING" id="218140.BPSY_0404"/>
<dbReference type="SUPFAM" id="SSF47831">
    <property type="entry name" value="Enzyme I of the PEP:sugar phosphotransferase system HPr-binding (sub)domain"/>
    <property type="match status" value="1"/>
</dbReference>
<evidence type="ECO:0000256" key="2">
    <source>
        <dbReference type="ARBA" id="ARBA00001946"/>
    </source>
</evidence>
<dbReference type="PRINTS" id="PR01736">
    <property type="entry name" value="PHPHTRNFRASE"/>
</dbReference>
<dbReference type="SUPFAM" id="SSF51621">
    <property type="entry name" value="Phosphoenolpyruvate/pyruvate domain"/>
    <property type="match status" value="1"/>
</dbReference>
<comment type="cofactor">
    <cofactor evidence="2 17 20">
        <name>Mg(2+)</name>
        <dbReference type="ChEBI" id="CHEBI:18420"/>
    </cofactor>
</comment>
<comment type="function">
    <text evidence="3 17">General (non sugar-specific) component of the phosphoenolpyruvate-dependent sugar phosphotransferase system (sugar PTS). This major carbohydrate active-transport system catalyzes the phosphorylation of incoming sugar substrates concomitantly with their translocation across the cell membrane. Enzyme I transfers the phosphoryl group from phosphoenolpyruvate (PEP) to the phosphoryl carrier protein (HPr).</text>
</comment>
<accession>A0A087CJ59</accession>
<evidence type="ECO:0000259" key="23">
    <source>
        <dbReference type="Pfam" id="PF05524"/>
    </source>
</evidence>
<dbReference type="InterPro" id="IPR015813">
    <property type="entry name" value="Pyrv/PenolPyrv_kinase-like_dom"/>
</dbReference>
<feature type="active site" description="Tele-phosphohistidine intermediate" evidence="18">
    <location>
        <position position="194"/>
    </location>
</feature>
<feature type="binding site" evidence="19">
    <location>
        <position position="297"/>
    </location>
    <ligand>
        <name>phosphoenolpyruvate</name>
        <dbReference type="ChEBI" id="CHEBI:58702"/>
    </ligand>
</feature>
<dbReference type="InterPro" id="IPR036637">
    <property type="entry name" value="Phosphohistidine_dom_sf"/>
</dbReference>
<keyword evidence="15 17" id="KW-0460">Magnesium</keyword>
<dbReference type="InterPro" id="IPR050499">
    <property type="entry name" value="PEP-utilizing_PTS_enzyme"/>
</dbReference>
<dbReference type="InterPro" id="IPR036618">
    <property type="entry name" value="PtsI_HPr-bd_sf"/>
</dbReference>
<dbReference type="OrthoDB" id="9765468at2"/>
<keyword evidence="14 17" id="KW-0418">Kinase</keyword>
<dbReference type="AlphaFoldDB" id="A0A087CJ59"/>
<keyword evidence="8 17" id="KW-0813">Transport</keyword>
<evidence type="ECO:0000256" key="3">
    <source>
        <dbReference type="ARBA" id="ARBA00002728"/>
    </source>
</evidence>
<evidence type="ECO:0000313" key="24">
    <source>
        <dbReference type="EMBL" id="KFI83309.1"/>
    </source>
</evidence>
<dbReference type="GO" id="GO:0005737">
    <property type="term" value="C:cytoplasm"/>
    <property type="evidence" value="ECO:0007669"/>
    <property type="project" value="UniProtKB-SubCell"/>
</dbReference>
<evidence type="ECO:0000313" key="25">
    <source>
        <dbReference type="Proteomes" id="UP000029050"/>
    </source>
</evidence>
<dbReference type="GeneID" id="98299615"/>
<feature type="binding site" evidence="19">
    <location>
        <position position="333"/>
    </location>
    <ligand>
        <name>phosphoenolpyruvate</name>
        <dbReference type="ChEBI" id="CHEBI:58702"/>
    </ligand>
</feature>
<dbReference type="PIRSF" id="PIRSF000732">
    <property type="entry name" value="PTS_enzyme_I"/>
    <property type="match status" value="1"/>
</dbReference>
<proteinExistence type="inferred from homology"/>
<feature type="binding site" evidence="19">
    <location>
        <begin position="445"/>
        <end position="446"/>
    </location>
    <ligand>
        <name>phosphoenolpyruvate</name>
        <dbReference type="ChEBI" id="CHEBI:58702"/>
    </ligand>
</feature>
<evidence type="ECO:0000256" key="5">
    <source>
        <dbReference type="ARBA" id="ARBA00007837"/>
    </source>
</evidence>
<dbReference type="GO" id="GO:0016301">
    <property type="term" value="F:kinase activity"/>
    <property type="evidence" value="ECO:0007669"/>
    <property type="project" value="UniProtKB-KW"/>
</dbReference>
<keyword evidence="9 17" id="KW-0963">Cytoplasm</keyword>
<dbReference type="Proteomes" id="UP000029050">
    <property type="component" value="Unassembled WGS sequence"/>
</dbReference>
<evidence type="ECO:0000259" key="22">
    <source>
        <dbReference type="Pfam" id="PF02896"/>
    </source>
</evidence>
<dbReference type="Gene3D" id="3.20.20.60">
    <property type="entry name" value="Phosphoenolpyruvate-binding domains"/>
    <property type="match status" value="1"/>
</dbReference>
<feature type="binding site" evidence="20">
    <location>
        <position position="446"/>
    </location>
    <ligand>
        <name>Mg(2+)</name>
        <dbReference type="ChEBI" id="CHEBI:18420"/>
    </ligand>
</feature>
<evidence type="ECO:0000256" key="13">
    <source>
        <dbReference type="ARBA" id="ARBA00022723"/>
    </source>
</evidence>
<comment type="subcellular location">
    <subcellularLocation>
        <location evidence="4 17">Cytoplasm</location>
    </subcellularLocation>
</comment>
<dbReference type="eggNOG" id="COG1080">
    <property type="taxonomic scope" value="Bacteria"/>
</dbReference>